<keyword evidence="3" id="KW-0963">Cytoplasm</keyword>
<dbReference type="Pfam" id="PF00241">
    <property type="entry name" value="Cofilin_ADF"/>
    <property type="match status" value="2"/>
</dbReference>
<dbReference type="InParanoid" id="G3JBF9"/>
<dbReference type="InterPro" id="IPR029006">
    <property type="entry name" value="ADF-H/Gelsolin-like_dom_sf"/>
</dbReference>
<dbReference type="GO" id="GO:0005884">
    <property type="term" value="C:actin filament"/>
    <property type="evidence" value="ECO:0007669"/>
    <property type="project" value="TreeGrafter"/>
</dbReference>
<dbReference type="Gene3D" id="3.40.20.10">
    <property type="entry name" value="Severin"/>
    <property type="match status" value="2"/>
</dbReference>
<dbReference type="GO" id="GO:0030042">
    <property type="term" value="P:actin filament depolymerization"/>
    <property type="evidence" value="ECO:0007669"/>
    <property type="project" value="TreeGrafter"/>
</dbReference>
<comment type="similarity">
    <text evidence="2">Belongs to the actin-binding proteins ADF family. Twinfilin subfamily.</text>
</comment>
<keyword evidence="4" id="KW-0677">Repeat</keyword>
<feature type="region of interest" description="Disordered" evidence="8">
    <location>
        <begin position="97"/>
        <end position="196"/>
    </location>
</feature>
<dbReference type="OrthoDB" id="10006997at2759"/>
<dbReference type="RefSeq" id="XP_006667952.1">
    <property type="nucleotide sequence ID" value="XM_006667889.1"/>
</dbReference>
<dbReference type="InterPro" id="IPR028458">
    <property type="entry name" value="Twinfilin"/>
</dbReference>
<dbReference type="AlphaFoldDB" id="G3JBF9"/>
<dbReference type="GO" id="GO:0003785">
    <property type="term" value="F:actin monomer binding"/>
    <property type="evidence" value="ECO:0007669"/>
    <property type="project" value="TreeGrafter"/>
</dbReference>
<dbReference type="PANTHER" id="PTHR13759:SF1">
    <property type="entry name" value="TWINFILIN"/>
    <property type="match status" value="1"/>
</dbReference>
<dbReference type="FunFam" id="3.40.20.10:FF:000007">
    <property type="entry name" value="Twinfilin-1 isoform 1"/>
    <property type="match status" value="1"/>
</dbReference>
<evidence type="ECO:0000256" key="1">
    <source>
        <dbReference type="ARBA" id="ARBA00004245"/>
    </source>
</evidence>
<feature type="compositionally biased region" description="Low complexity" evidence="8">
    <location>
        <begin position="97"/>
        <end position="118"/>
    </location>
</feature>
<evidence type="ECO:0000313" key="11">
    <source>
        <dbReference type="EMBL" id="EGX94466.1"/>
    </source>
</evidence>
<proteinExistence type="inferred from homology"/>
<feature type="chain" id="PRO_5003445996" evidence="9">
    <location>
        <begin position="18"/>
        <end position="577"/>
    </location>
</feature>
<dbReference type="eggNOG" id="KOG1747">
    <property type="taxonomic scope" value="Eukaryota"/>
</dbReference>
<feature type="region of interest" description="Disordered" evidence="8">
    <location>
        <begin position="204"/>
        <end position="223"/>
    </location>
</feature>
<organism evidence="11 12">
    <name type="scientific">Cordyceps militaris (strain CM01)</name>
    <name type="common">Caterpillar fungus</name>
    <dbReference type="NCBI Taxonomy" id="983644"/>
    <lineage>
        <taxon>Eukaryota</taxon>
        <taxon>Fungi</taxon>
        <taxon>Dikarya</taxon>
        <taxon>Ascomycota</taxon>
        <taxon>Pezizomycotina</taxon>
        <taxon>Sordariomycetes</taxon>
        <taxon>Hypocreomycetidae</taxon>
        <taxon>Hypocreales</taxon>
        <taxon>Cordycipitaceae</taxon>
        <taxon>Cordyceps</taxon>
    </lineage>
</organism>
<feature type="compositionally biased region" description="Polar residues" evidence="8">
    <location>
        <begin position="130"/>
        <end position="164"/>
    </location>
</feature>
<dbReference type="InterPro" id="IPR002108">
    <property type="entry name" value="ADF-H"/>
</dbReference>
<name>G3JBF9_CORMM</name>
<dbReference type="PROSITE" id="PS51263">
    <property type="entry name" value="ADF_H"/>
    <property type="match status" value="2"/>
</dbReference>
<dbReference type="VEuPathDB" id="FungiDB:CCM_02737"/>
<evidence type="ECO:0000256" key="7">
    <source>
        <dbReference type="ARBA" id="ARBA00038532"/>
    </source>
</evidence>
<dbReference type="STRING" id="983644.G3JBF9"/>
<dbReference type="Proteomes" id="UP000001610">
    <property type="component" value="Unassembled WGS sequence"/>
</dbReference>
<feature type="signal peptide" evidence="9">
    <location>
        <begin position="1"/>
        <end position="17"/>
    </location>
</feature>
<dbReference type="CDD" id="cd11285">
    <property type="entry name" value="ADF_Twf-N_like"/>
    <property type="match status" value="1"/>
</dbReference>
<keyword evidence="12" id="KW-1185">Reference proteome</keyword>
<sequence>MTAITILVISWVLGAFAQSPHSIPGFHYIGCSSIDITCFGNPIVFSDGCVTPEACQKACEGFQVAVLLNDCGNSCPQENPNVANVYGKEPPLEQYTAAPKASTTVSSSSVSTPAPVSSQLVTPTGPAPEPQSQSTALPASHSASSQTSEPCAPAQPSQYRTAQGQAPEPQQYETSTADAVQATESNSATSAPAIPQYETTMVTKAAPTSKPYGESHVPSQVPGSDSARICLPSFSSIGGLALIACLPRAHMPSFKVEIPGKNEFELPEAGLREMQSGIAEKESLVPTASVASTSSFSGDLKSLHSHIKSNVALYAIIRRYDTAPKLAAISYVPDAAPVRQKMLFASTRLTLTRELGLEHFRESHFFTTPDEFTESGFKKADAHAQLEAPLTEEERTLGEVKRAEQEAGAGTGTREIHLSKSLAMPVSEEAITALKDMQDSRVVTMLKINPSTEAVELVHESPSPGTIAELSQAISGTEPRFTFYRYTHTHNGEEKSPLLFFYTCPASAGAKSIKNRMMYPLMKRAVLTVAEQEAGLAIEKRFEVEETSEVTEQLVLDDLHPKPAARQGFSRPKRPGR</sequence>
<dbReference type="PANTHER" id="PTHR13759">
    <property type="entry name" value="TWINFILIN"/>
    <property type="match status" value="1"/>
</dbReference>
<evidence type="ECO:0000256" key="3">
    <source>
        <dbReference type="ARBA" id="ARBA00022490"/>
    </source>
</evidence>
<dbReference type="EMBL" id="JH126400">
    <property type="protein sequence ID" value="EGX94466.1"/>
    <property type="molecule type" value="Genomic_DNA"/>
</dbReference>
<keyword evidence="9" id="KW-0732">Signal</keyword>
<evidence type="ECO:0000256" key="9">
    <source>
        <dbReference type="SAM" id="SignalP"/>
    </source>
</evidence>
<feature type="domain" description="ADF-H" evidence="10">
    <location>
        <begin position="249"/>
        <end position="382"/>
    </location>
</feature>
<reference evidence="11 12" key="1">
    <citation type="journal article" date="2011" name="Genome Biol.">
        <title>Genome sequence of the insect pathogenic fungus Cordyceps militaris, a valued traditional Chinese medicine.</title>
        <authorList>
            <person name="Zheng P."/>
            <person name="Xia Y."/>
            <person name="Xiao G."/>
            <person name="Xiong C."/>
            <person name="Hu X."/>
            <person name="Zhang S."/>
            <person name="Zheng H."/>
            <person name="Huang Y."/>
            <person name="Zhou Y."/>
            <person name="Wang S."/>
            <person name="Zhao G.P."/>
            <person name="Liu X."/>
            <person name="St Leger R.J."/>
            <person name="Wang C."/>
        </authorList>
    </citation>
    <scope>NUCLEOTIDE SEQUENCE [LARGE SCALE GENOMIC DNA]</scope>
    <source>
        <strain evidence="11 12">CM01</strain>
    </source>
</reference>
<protein>
    <submittedName>
        <fullName evidence="11">Twinfilin-1</fullName>
    </submittedName>
</protein>
<comment type="subunit">
    <text evidence="7">Interacts with G-actin; ADP-actin form.</text>
</comment>
<feature type="compositionally biased region" description="Polar residues" evidence="8">
    <location>
        <begin position="171"/>
        <end position="190"/>
    </location>
</feature>
<dbReference type="GO" id="GO:0005737">
    <property type="term" value="C:cytoplasm"/>
    <property type="evidence" value="ECO:0007669"/>
    <property type="project" value="TreeGrafter"/>
</dbReference>
<evidence type="ECO:0000256" key="5">
    <source>
        <dbReference type="ARBA" id="ARBA00023203"/>
    </source>
</evidence>
<evidence type="ECO:0000313" key="12">
    <source>
        <dbReference type="Proteomes" id="UP000001610"/>
    </source>
</evidence>
<evidence type="ECO:0000256" key="8">
    <source>
        <dbReference type="SAM" id="MobiDB-lite"/>
    </source>
</evidence>
<feature type="region of interest" description="Disordered" evidence="8">
    <location>
        <begin position="396"/>
        <end position="416"/>
    </location>
</feature>
<dbReference type="GeneID" id="18164764"/>
<gene>
    <name evidence="11" type="ORF">CCM_02737</name>
</gene>
<dbReference type="HOGENOM" id="CLU_023252_0_0_1"/>
<dbReference type="GO" id="GO:0051015">
    <property type="term" value="F:actin filament binding"/>
    <property type="evidence" value="ECO:0007669"/>
    <property type="project" value="TreeGrafter"/>
</dbReference>
<dbReference type="SMART" id="SM00102">
    <property type="entry name" value="ADF"/>
    <property type="match status" value="2"/>
</dbReference>
<dbReference type="OMA" id="EMQSGIA"/>
<dbReference type="KEGG" id="cmt:CCM_02737"/>
<dbReference type="GO" id="GO:0051016">
    <property type="term" value="P:barbed-end actin filament capping"/>
    <property type="evidence" value="ECO:0007669"/>
    <property type="project" value="TreeGrafter"/>
</dbReference>
<feature type="domain" description="ADF-H" evidence="10">
    <location>
        <begin position="419"/>
        <end position="560"/>
    </location>
</feature>
<dbReference type="SUPFAM" id="SSF55753">
    <property type="entry name" value="Actin depolymerizing proteins"/>
    <property type="match status" value="2"/>
</dbReference>
<keyword evidence="6" id="KW-0206">Cytoskeleton</keyword>
<feature type="compositionally biased region" description="Basic and acidic residues" evidence="8">
    <location>
        <begin position="396"/>
        <end position="405"/>
    </location>
</feature>
<evidence type="ECO:0000259" key="10">
    <source>
        <dbReference type="PROSITE" id="PS51263"/>
    </source>
</evidence>
<evidence type="ECO:0000256" key="6">
    <source>
        <dbReference type="ARBA" id="ARBA00023212"/>
    </source>
</evidence>
<evidence type="ECO:0000256" key="4">
    <source>
        <dbReference type="ARBA" id="ARBA00022737"/>
    </source>
</evidence>
<evidence type="ECO:0000256" key="2">
    <source>
        <dbReference type="ARBA" id="ARBA00009557"/>
    </source>
</evidence>
<keyword evidence="5" id="KW-0009">Actin-binding</keyword>
<comment type="subcellular location">
    <subcellularLocation>
        <location evidence="1">Cytoplasm</location>
        <location evidence="1">Cytoskeleton</location>
    </subcellularLocation>
</comment>
<accession>G3JBF9</accession>